<evidence type="ECO:0000256" key="3">
    <source>
        <dbReference type="RuleBase" id="RU000363"/>
    </source>
</evidence>
<dbReference type="FunFam" id="3.40.50.720:FF:000084">
    <property type="entry name" value="Short-chain dehydrogenase reductase"/>
    <property type="match status" value="1"/>
</dbReference>
<evidence type="ECO:0000256" key="2">
    <source>
        <dbReference type="ARBA" id="ARBA00023002"/>
    </source>
</evidence>
<name>A0A1X6XC63_9MICO</name>
<dbReference type="InterPro" id="IPR050259">
    <property type="entry name" value="SDR"/>
</dbReference>
<evidence type="ECO:0000256" key="1">
    <source>
        <dbReference type="ARBA" id="ARBA00006484"/>
    </source>
</evidence>
<feature type="region of interest" description="Disordered" evidence="4">
    <location>
        <begin position="58"/>
        <end position="77"/>
    </location>
</feature>
<evidence type="ECO:0000313" key="5">
    <source>
        <dbReference type="EMBL" id="SLM96746.1"/>
    </source>
</evidence>
<dbReference type="PANTHER" id="PTHR42879">
    <property type="entry name" value="3-OXOACYL-(ACYL-CARRIER-PROTEIN) REDUCTASE"/>
    <property type="match status" value="1"/>
</dbReference>
<dbReference type="Gene3D" id="3.40.50.720">
    <property type="entry name" value="NAD(P)-binding Rossmann-like Domain"/>
    <property type="match status" value="1"/>
</dbReference>
<dbReference type="PRINTS" id="PR00080">
    <property type="entry name" value="SDRFAMILY"/>
</dbReference>
<dbReference type="GO" id="GO:0032787">
    <property type="term" value="P:monocarboxylic acid metabolic process"/>
    <property type="evidence" value="ECO:0007669"/>
    <property type="project" value="UniProtKB-ARBA"/>
</dbReference>
<accession>A0A1X6XC63</accession>
<dbReference type="Proteomes" id="UP000196581">
    <property type="component" value="Unassembled WGS sequence"/>
</dbReference>
<reference evidence="6" key="1">
    <citation type="submission" date="2017-02" db="EMBL/GenBank/DDBJ databases">
        <authorList>
            <person name="Dridi B."/>
        </authorList>
    </citation>
    <scope>NUCLEOTIDE SEQUENCE [LARGE SCALE GENOMIC DNA]</scope>
    <source>
        <strain evidence="6">B Co 03.10</strain>
    </source>
</reference>
<proteinExistence type="inferred from homology"/>
<protein>
    <submittedName>
        <fullName evidence="5">D-beta-hydroxybutyrate dehydrogenase</fullName>
        <ecNumber evidence="5">1.1.1.30</ecNumber>
    </submittedName>
</protein>
<dbReference type="Pfam" id="PF13561">
    <property type="entry name" value="adh_short_C2"/>
    <property type="match status" value="1"/>
</dbReference>
<organism evidence="5 6">
    <name type="scientific">Brevibacterium yomogidense</name>
    <dbReference type="NCBI Taxonomy" id="946573"/>
    <lineage>
        <taxon>Bacteria</taxon>
        <taxon>Bacillati</taxon>
        <taxon>Actinomycetota</taxon>
        <taxon>Actinomycetes</taxon>
        <taxon>Micrococcales</taxon>
        <taxon>Brevibacteriaceae</taxon>
        <taxon>Brevibacterium</taxon>
    </lineage>
</organism>
<keyword evidence="6" id="KW-1185">Reference proteome</keyword>
<gene>
    <name evidence="5" type="ORF">FM105_06225</name>
</gene>
<dbReference type="GO" id="GO:0003858">
    <property type="term" value="F:3-hydroxybutyrate dehydrogenase activity"/>
    <property type="evidence" value="ECO:0007669"/>
    <property type="project" value="UniProtKB-EC"/>
</dbReference>
<dbReference type="Pfam" id="PF00106">
    <property type="entry name" value="adh_short"/>
    <property type="match status" value="1"/>
</dbReference>
<comment type="similarity">
    <text evidence="1 3">Belongs to the short-chain dehydrogenases/reductases (SDR) family.</text>
</comment>
<dbReference type="EC" id="1.1.1.30" evidence="5"/>
<keyword evidence="2 5" id="KW-0560">Oxidoreductase</keyword>
<evidence type="ECO:0000256" key="4">
    <source>
        <dbReference type="SAM" id="MobiDB-lite"/>
    </source>
</evidence>
<dbReference type="AlphaFoldDB" id="A0A1X6XC63"/>
<dbReference type="PANTHER" id="PTHR42879:SF2">
    <property type="entry name" value="3-OXOACYL-[ACYL-CARRIER-PROTEIN] REDUCTASE FABG"/>
    <property type="match status" value="1"/>
</dbReference>
<evidence type="ECO:0000313" key="6">
    <source>
        <dbReference type="Proteomes" id="UP000196581"/>
    </source>
</evidence>
<dbReference type="InterPro" id="IPR020904">
    <property type="entry name" value="Sc_DH/Rdtase_CS"/>
</dbReference>
<dbReference type="InterPro" id="IPR036291">
    <property type="entry name" value="NAD(P)-bd_dom_sf"/>
</dbReference>
<dbReference type="EMBL" id="FWFF01000009">
    <property type="protein sequence ID" value="SLM96746.1"/>
    <property type="molecule type" value="Genomic_DNA"/>
</dbReference>
<dbReference type="PRINTS" id="PR00081">
    <property type="entry name" value="GDHRDH"/>
</dbReference>
<dbReference type="PROSITE" id="PS00061">
    <property type="entry name" value="ADH_SHORT"/>
    <property type="match status" value="1"/>
</dbReference>
<dbReference type="SUPFAM" id="SSF51735">
    <property type="entry name" value="NAD(P)-binding Rossmann-fold domains"/>
    <property type="match status" value="1"/>
</dbReference>
<sequence>MGHMSELLTNRRALVTGGASGIGRAVALAFAAEGAHVILADRDGDGARAVADEIAEAAGASRADAGETGGPYRDAAPAAAGTTATARVSTAEVWEVDLADTSALEERFRGSPLDVDILVNNAGIQRIHPLEEFPLEEWRFIQTLMLESPFVLTKAALPVMYERGWGRIINLSSVHGIRASAFKSAYVAAKHGLMGLTKTTALEGGPKGVTCNAINPGYVMTPLVESQVADQATTRGISEDAVLEEVFLEHSAVPSLPGAEDVAAIAVLMASEAGRAINGSGYSIDGGWSAE</sequence>
<dbReference type="InterPro" id="IPR002347">
    <property type="entry name" value="SDR_fam"/>
</dbReference>